<name>A0ACD0NNB4_9BASI</name>
<organism evidence="1 2">
    <name type="scientific">Violaceomyces palustris</name>
    <dbReference type="NCBI Taxonomy" id="1673888"/>
    <lineage>
        <taxon>Eukaryota</taxon>
        <taxon>Fungi</taxon>
        <taxon>Dikarya</taxon>
        <taxon>Basidiomycota</taxon>
        <taxon>Ustilaginomycotina</taxon>
        <taxon>Ustilaginomycetes</taxon>
        <taxon>Violaceomycetales</taxon>
        <taxon>Violaceomycetaceae</taxon>
        <taxon>Violaceomyces</taxon>
    </lineage>
</organism>
<protein>
    <submittedName>
        <fullName evidence="1">Phosphoglycerate mutase-like protein</fullName>
    </submittedName>
</protein>
<keyword evidence="2" id="KW-1185">Reference proteome</keyword>
<gene>
    <name evidence="1" type="ORF">IE53DRAFT_390549</name>
</gene>
<evidence type="ECO:0000313" key="2">
    <source>
        <dbReference type="Proteomes" id="UP000245626"/>
    </source>
</evidence>
<proteinExistence type="predicted"/>
<evidence type="ECO:0000313" key="1">
    <source>
        <dbReference type="EMBL" id="PWN47320.1"/>
    </source>
</evidence>
<accession>A0ACD0NNB4</accession>
<dbReference type="Proteomes" id="UP000245626">
    <property type="component" value="Unassembled WGS sequence"/>
</dbReference>
<reference evidence="1 2" key="1">
    <citation type="journal article" date="2018" name="Mol. Biol. Evol.">
        <title>Broad Genomic Sampling Reveals a Smut Pathogenic Ancestry of the Fungal Clade Ustilaginomycotina.</title>
        <authorList>
            <person name="Kijpornyongpan T."/>
            <person name="Mondo S.J."/>
            <person name="Barry K."/>
            <person name="Sandor L."/>
            <person name="Lee J."/>
            <person name="Lipzen A."/>
            <person name="Pangilinan J."/>
            <person name="LaButti K."/>
            <person name="Hainaut M."/>
            <person name="Henrissat B."/>
            <person name="Grigoriev I.V."/>
            <person name="Spatafora J.W."/>
            <person name="Aime M.C."/>
        </authorList>
    </citation>
    <scope>NUCLEOTIDE SEQUENCE [LARGE SCALE GENOMIC DNA]</scope>
    <source>
        <strain evidence="1 2">SA 807</strain>
    </source>
</reference>
<dbReference type="EMBL" id="KZ820466">
    <property type="protein sequence ID" value="PWN47320.1"/>
    <property type="molecule type" value="Genomic_DNA"/>
</dbReference>
<sequence length="266" mass="29455">MNWSANEVFAPTGRPRDPVLTAHGLDQARDLASYLCSLPPSERPELIISSPYYRCLQTSIPSHESLRVPLVVEPGLAEWFPTAPPETGLHPSPARAETMREWFPTLSLSWEPLLYPSNRGEDVAELHQRARRCLELIEKRCQALGLQRVLLVSHAATLIALGRALLEDDLKRTIQIGTGTASLSKYTRRINDGVVGSVWKQELNGDASFLRKGVEREWSFEHVPDNVSEPGMGQGWFDEEAPSLSEPESSGMGADRSSTSGLTPKM</sequence>